<dbReference type="InterPro" id="IPR036217">
    <property type="entry name" value="MethylDNA_cys_MeTrfase_DNAb"/>
</dbReference>
<feature type="region of interest" description="Disordered" evidence="2">
    <location>
        <begin position="58"/>
        <end position="99"/>
    </location>
</feature>
<dbReference type="PANTHER" id="PTHR10815">
    <property type="entry name" value="METHYLATED-DNA--PROTEIN-CYSTEINE METHYLTRANSFERASE"/>
    <property type="match status" value="1"/>
</dbReference>
<dbReference type="EC" id="2.1.1.63" evidence="4"/>
<comment type="caution">
    <text evidence="4">The sequence shown here is derived from an EMBL/GenBank/DDBJ whole genome shotgun (WGS) entry which is preliminary data.</text>
</comment>
<keyword evidence="5" id="KW-1185">Reference proteome</keyword>
<proteinExistence type="predicted"/>
<evidence type="ECO:0000256" key="2">
    <source>
        <dbReference type="SAM" id="MobiDB-lite"/>
    </source>
</evidence>
<reference evidence="5" key="1">
    <citation type="journal article" date="2019" name="Int. J. Syst. Evol. Microbiol.">
        <title>The Global Catalogue of Microorganisms (GCM) 10K type strain sequencing project: providing services to taxonomists for standard genome sequencing and annotation.</title>
        <authorList>
            <consortium name="The Broad Institute Genomics Platform"/>
            <consortium name="The Broad Institute Genome Sequencing Center for Infectious Disease"/>
            <person name="Wu L."/>
            <person name="Ma J."/>
        </authorList>
    </citation>
    <scope>NUCLEOTIDE SEQUENCE [LARGE SCALE GENOMIC DNA]</scope>
    <source>
        <strain evidence="5">JCM 11496</strain>
    </source>
</reference>
<gene>
    <name evidence="4" type="ORF">ACFSFX_00640</name>
</gene>
<dbReference type="InterPro" id="IPR036388">
    <property type="entry name" value="WH-like_DNA-bd_sf"/>
</dbReference>
<dbReference type="Proteomes" id="UP001597307">
    <property type="component" value="Unassembled WGS sequence"/>
</dbReference>
<dbReference type="EMBL" id="JBHUGA010000002">
    <property type="protein sequence ID" value="MFD1845103.1"/>
    <property type="molecule type" value="Genomic_DNA"/>
</dbReference>
<dbReference type="SUPFAM" id="SSF53155">
    <property type="entry name" value="Methylated DNA-protein cysteine methyltransferase domain"/>
    <property type="match status" value="1"/>
</dbReference>
<dbReference type="InterPro" id="IPR014048">
    <property type="entry name" value="MethylDNA_cys_MeTrfase_DNA-bd"/>
</dbReference>
<keyword evidence="4" id="KW-0489">Methyltransferase</keyword>
<organism evidence="4 5">
    <name type="scientific">Arthrobacter flavus</name>
    <dbReference type="NCBI Taxonomy" id="95172"/>
    <lineage>
        <taxon>Bacteria</taxon>
        <taxon>Bacillati</taxon>
        <taxon>Actinomycetota</taxon>
        <taxon>Actinomycetes</taxon>
        <taxon>Micrococcales</taxon>
        <taxon>Micrococcaceae</taxon>
        <taxon>Arthrobacter</taxon>
    </lineage>
</organism>
<dbReference type="GO" id="GO:0032259">
    <property type="term" value="P:methylation"/>
    <property type="evidence" value="ECO:0007669"/>
    <property type="project" value="UniProtKB-KW"/>
</dbReference>
<keyword evidence="1" id="KW-0227">DNA damage</keyword>
<protein>
    <submittedName>
        <fullName evidence="4">Methylated-DNA--[protein]-cysteine S-methyltransferase</fullName>
        <ecNumber evidence="4">2.1.1.63</ecNumber>
    </submittedName>
</protein>
<evidence type="ECO:0000256" key="1">
    <source>
        <dbReference type="ARBA" id="ARBA00022763"/>
    </source>
</evidence>
<dbReference type="NCBIfam" id="TIGR00589">
    <property type="entry name" value="ogt"/>
    <property type="match status" value="1"/>
</dbReference>
<feature type="domain" description="Methylated-DNA-[protein]-cysteine S-methyltransferase DNA binding" evidence="3">
    <location>
        <begin position="147"/>
        <end position="226"/>
    </location>
</feature>
<dbReference type="SUPFAM" id="SSF46767">
    <property type="entry name" value="Methylated DNA-protein cysteine methyltransferase, C-terminal domain"/>
    <property type="match status" value="1"/>
</dbReference>
<evidence type="ECO:0000313" key="4">
    <source>
        <dbReference type="EMBL" id="MFD1845103.1"/>
    </source>
</evidence>
<feature type="compositionally biased region" description="Low complexity" evidence="2">
    <location>
        <begin position="69"/>
        <end position="87"/>
    </location>
</feature>
<dbReference type="Pfam" id="PF01035">
    <property type="entry name" value="DNA_binding_1"/>
    <property type="match status" value="1"/>
</dbReference>
<dbReference type="CDD" id="cd06445">
    <property type="entry name" value="ATase"/>
    <property type="match status" value="1"/>
</dbReference>
<dbReference type="GO" id="GO:0003908">
    <property type="term" value="F:methylated-DNA-[protein]-cysteine S-methyltransferase activity"/>
    <property type="evidence" value="ECO:0007669"/>
    <property type="project" value="UniProtKB-EC"/>
</dbReference>
<evidence type="ECO:0000259" key="3">
    <source>
        <dbReference type="Pfam" id="PF01035"/>
    </source>
</evidence>
<accession>A0ABW4Q4F5</accession>
<dbReference type="PANTHER" id="PTHR10815:SF13">
    <property type="entry name" value="METHYLATED-DNA--PROTEIN-CYSTEINE METHYLTRANSFERASE"/>
    <property type="match status" value="1"/>
</dbReference>
<evidence type="ECO:0000313" key="5">
    <source>
        <dbReference type="Proteomes" id="UP001597307"/>
    </source>
</evidence>
<name>A0ABW4Q4F5_9MICC</name>
<keyword evidence="4" id="KW-0808">Transferase</keyword>
<sequence length="234" mass="23692">MKTHKFIDTPIGRLLLVVERGALTAVYHDLHEPPPIPSAVGLPFAKVSGVSTISGTGTISEVGSGSGGSATPAGSTGSGGSATPAGSTGSGGGTSVAGVPGVEQEHLSAASLKADTATYNRASDQFRAYFAGSRRAFSLPVHANGTEFQQKVWAVVLAIPYGETRSYKELAVQLGNPLMGRAVGAAIRANPLAIIIPGHRVVRSTGGVTGYSAGPEVKRFLLELEAGDAICPAA</sequence>
<dbReference type="Gene3D" id="1.10.10.10">
    <property type="entry name" value="Winged helix-like DNA-binding domain superfamily/Winged helix DNA-binding domain"/>
    <property type="match status" value="1"/>
</dbReference>
<dbReference type="InterPro" id="IPR036631">
    <property type="entry name" value="MGMT_N_sf"/>
</dbReference>
<dbReference type="RefSeq" id="WP_343877095.1">
    <property type="nucleotide sequence ID" value="NZ_BAAAIJ010000002.1"/>
</dbReference>